<keyword evidence="2" id="KW-0378">Hydrolase</keyword>
<dbReference type="Gene3D" id="3.60.15.10">
    <property type="entry name" value="Ribonuclease Z/Hydroxyacylglutathione hydrolase-like"/>
    <property type="match status" value="1"/>
</dbReference>
<dbReference type="GO" id="GO:0004521">
    <property type="term" value="F:RNA endonuclease activity"/>
    <property type="evidence" value="ECO:0007669"/>
    <property type="project" value="TreeGrafter"/>
</dbReference>
<dbReference type="InterPro" id="IPR036866">
    <property type="entry name" value="RibonucZ/Hydroxyglut_hydro"/>
</dbReference>
<evidence type="ECO:0000313" key="3">
    <source>
        <dbReference type="Proteomes" id="UP001056381"/>
    </source>
</evidence>
<sequence length="329" mass="37469">MIVLKDEGLYCPEGDFFIDPLLPCKNAVITHAHADHARPGMKNYICTPETSEIMKLRISNDLLIKEVEYNNEIQINSVKITFIPAGHVLGSSQIKIDNGSEVTIITGDYKRAIDPTCKAFEVHKCDTFVTEATFASPNFKWPCVDTEIDKIIDWHKDNQQKNINSVLFSYSLGKAQRIIKLIKDKYKINFYAHQSIRSINKIYMKYGIQDLETKTLNTKKSVIEGIIIAPPGARRSKQLKNFIPYSTGFCSGWTLNSKRDFDKGFTISDHADWNDLIKTIEQTKAKKVIIIHGNGPMLRKYLNEKGITVSNFTKNKYEDSTFQLSLFNG</sequence>
<dbReference type="InterPro" id="IPR011108">
    <property type="entry name" value="RMMBL"/>
</dbReference>
<dbReference type="Pfam" id="PF07521">
    <property type="entry name" value="RMMBL"/>
    <property type="match status" value="1"/>
</dbReference>
<gene>
    <name evidence="2" type="ORF">M9B40_02735</name>
</gene>
<evidence type="ECO:0000259" key="1">
    <source>
        <dbReference type="Pfam" id="PF07521"/>
    </source>
</evidence>
<dbReference type="EMBL" id="CP097966">
    <property type="protein sequence ID" value="URQ63697.1"/>
    <property type="molecule type" value="Genomic_DNA"/>
</dbReference>
<feature type="domain" description="Zn-dependent metallo-hydrolase RNA specificity" evidence="1">
    <location>
        <begin position="267"/>
        <end position="302"/>
    </location>
</feature>
<reference evidence="2" key="1">
    <citation type="submission" date="2022-05" db="EMBL/GenBank/DDBJ databases">
        <title>Single-amplified genomics reveal most streamlined microbe among free-living bacteria.</title>
        <authorList>
            <person name="Roda-Garcia J."/>
            <person name="Haro-Moreno J.M."/>
            <person name="Rodriguez-Valera F."/>
            <person name="Almagro-Moreno S."/>
            <person name="Lopez-Perez M."/>
        </authorList>
    </citation>
    <scope>NUCLEOTIDE SEQUENCE</scope>
    <source>
        <strain evidence="2">TMED112-D2-2</strain>
    </source>
</reference>
<keyword evidence="2" id="KW-0436">Ligase</keyword>
<dbReference type="PANTHER" id="PTHR11203:SF49">
    <property type="entry name" value="BLL1145 PROTEIN"/>
    <property type="match status" value="1"/>
</dbReference>
<dbReference type="EC" id="3.1.-.-" evidence="2"/>
<dbReference type="InterPro" id="IPR026360">
    <property type="entry name" value="Xnuc_lig_assoc"/>
</dbReference>
<accession>A0A9Q8U3L7</accession>
<keyword evidence="2" id="KW-0540">Nuclease</keyword>
<dbReference type="Proteomes" id="UP001056381">
    <property type="component" value="Chromosome"/>
</dbReference>
<organism evidence="2 3">
    <name type="scientific">SAR86 cluster bacterium</name>
    <dbReference type="NCBI Taxonomy" id="2030880"/>
    <lineage>
        <taxon>Bacteria</taxon>
        <taxon>Pseudomonadati</taxon>
        <taxon>Pseudomonadota</taxon>
        <taxon>Gammaproteobacteria</taxon>
        <taxon>SAR86 cluster</taxon>
    </lineage>
</organism>
<dbReference type="AlphaFoldDB" id="A0A9Q8U3L7"/>
<keyword evidence="2" id="KW-0269">Exonuclease</keyword>
<dbReference type="GO" id="GO:0004527">
    <property type="term" value="F:exonuclease activity"/>
    <property type="evidence" value="ECO:0007669"/>
    <property type="project" value="UniProtKB-KW"/>
</dbReference>
<keyword evidence="3" id="KW-1185">Reference proteome</keyword>
<dbReference type="GO" id="GO:0016874">
    <property type="term" value="F:ligase activity"/>
    <property type="evidence" value="ECO:0007669"/>
    <property type="project" value="UniProtKB-KW"/>
</dbReference>
<evidence type="ECO:0000313" key="2">
    <source>
        <dbReference type="EMBL" id="URQ63697.1"/>
    </source>
</evidence>
<protein>
    <submittedName>
        <fullName evidence="2">Ligase-associated DNA damage response exonuclease</fullName>
        <ecNumber evidence="2">3.1.-.-</ecNumber>
    </submittedName>
</protein>
<dbReference type="SUPFAM" id="SSF56281">
    <property type="entry name" value="Metallo-hydrolase/oxidoreductase"/>
    <property type="match status" value="1"/>
</dbReference>
<proteinExistence type="predicted"/>
<dbReference type="InterPro" id="IPR050698">
    <property type="entry name" value="MBL"/>
</dbReference>
<name>A0A9Q8U3L7_9GAMM</name>
<dbReference type="NCBIfam" id="TIGR04122">
    <property type="entry name" value="Xnuc_lig_assoc"/>
    <property type="match status" value="1"/>
</dbReference>
<dbReference type="PANTHER" id="PTHR11203">
    <property type="entry name" value="CLEAVAGE AND POLYADENYLATION SPECIFICITY FACTOR FAMILY MEMBER"/>
    <property type="match status" value="1"/>
</dbReference>